<evidence type="ECO:0000313" key="3">
    <source>
        <dbReference type="Proteomes" id="UP001208689"/>
    </source>
</evidence>
<feature type="region of interest" description="Disordered" evidence="1">
    <location>
        <begin position="49"/>
        <end position="70"/>
    </location>
</feature>
<organism evidence="2 3">
    <name type="scientific">Candidatus Lokiarchaeum ossiferum</name>
    <dbReference type="NCBI Taxonomy" id="2951803"/>
    <lineage>
        <taxon>Archaea</taxon>
        <taxon>Promethearchaeati</taxon>
        <taxon>Promethearchaeota</taxon>
        <taxon>Promethearchaeia</taxon>
        <taxon>Promethearchaeales</taxon>
        <taxon>Promethearchaeaceae</taxon>
        <taxon>Candidatus Lokiarchaeum</taxon>
    </lineage>
</organism>
<sequence>MAKKDGFEEESKDMMDDELLDDIPDDILLNEDLDDPLLAEAEALLGIAKPGSKPKKNLTPKKTEEDKKSIQTEPKILKKAVISKQTMKEFTIFILKKAKIYEEIAFETILRKLNPAWNFTEPVLIDVLEAIIESNTVTAIKMKMTANSLKFYSATHPKDKKI</sequence>
<gene>
    <name evidence="2" type="ORF">NEF87_002486</name>
</gene>
<dbReference type="EMBL" id="CP104013">
    <property type="protein sequence ID" value="UYP46201.1"/>
    <property type="molecule type" value="Genomic_DNA"/>
</dbReference>
<name>A0ABY6HUF6_9ARCH</name>
<keyword evidence="3" id="KW-1185">Reference proteome</keyword>
<proteinExistence type="predicted"/>
<dbReference type="Proteomes" id="UP001208689">
    <property type="component" value="Chromosome"/>
</dbReference>
<accession>A0ABY6HUF6</accession>
<evidence type="ECO:0000313" key="2">
    <source>
        <dbReference type="EMBL" id="UYP46201.1"/>
    </source>
</evidence>
<evidence type="ECO:0000256" key="1">
    <source>
        <dbReference type="SAM" id="MobiDB-lite"/>
    </source>
</evidence>
<reference evidence="2" key="1">
    <citation type="submission" date="2022-09" db="EMBL/GenBank/DDBJ databases">
        <title>Actin cytoskeleton and complex cell architecture in an #Asgard archaeon.</title>
        <authorList>
            <person name="Ponce Toledo R.I."/>
            <person name="Schleper C."/>
            <person name="Rodrigues Oliveira T."/>
            <person name="Wollweber F."/>
            <person name="Xu J."/>
            <person name="Rittmann S."/>
            <person name="Klingl A."/>
            <person name="Pilhofer M."/>
        </authorList>
    </citation>
    <scope>NUCLEOTIDE SEQUENCE</scope>
    <source>
        <strain evidence="2">B-35</strain>
    </source>
</reference>
<protein>
    <submittedName>
        <fullName evidence="2">Uncharacterized protein</fullName>
    </submittedName>
</protein>
<feature type="compositionally biased region" description="Basic and acidic residues" evidence="1">
    <location>
        <begin position="61"/>
        <end position="70"/>
    </location>
</feature>